<dbReference type="Pfam" id="PF02065">
    <property type="entry name" value="Melibiase"/>
    <property type="match status" value="1"/>
</dbReference>
<evidence type="ECO:0000259" key="6">
    <source>
        <dbReference type="Pfam" id="PF16874"/>
    </source>
</evidence>
<protein>
    <recommendedName>
        <fullName evidence="2 5">Alpha-galactosidase</fullName>
        <ecNumber evidence="2 5">3.2.1.22</ecNumber>
    </recommendedName>
</protein>
<dbReference type="GO" id="GO:0004557">
    <property type="term" value="F:alpha-galactosidase activity"/>
    <property type="evidence" value="ECO:0007669"/>
    <property type="project" value="UniProtKB-EC"/>
</dbReference>
<gene>
    <name evidence="8" type="ORF">VB264_19145</name>
</gene>
<comment type="similarity">
    <text evidence="5">Belongs to the glycosyl hydrolase.</text>
</comment>
<sequence length="738" mass="85116">MFNHSQKTFYIILGLFLISFGLSAQKPVVTIPIQTAQNALVFQTDQENRLGTVFFGKKLAQASEYPVVSKEYKNSDENSGIFNSVYTPSGTWNLVEPAIQVKHADGNTSLELKYVSHEVTKIDDNVSQTMIVLKDPVYAVEVRLFYKTYFKENVIEQWSIIKHQEAKNITLQKYASANLYFMADDYYLNHYHGGWAKEMKPEETKLTAGIKTLDSKLGTRANLFQPPTFMLSFDKPATEDYGKVLLGTLAWSGNFKIDFELDTYHNLRLLAGINSFASEYSLASNQDFKTPSFIFTFSENGKGEASRNMHNWARKYRILDGEGSRLTLLNNWEATYFDFDEPKLTELFKDGKKLGVDMFLLDDGWFANKYPRNGDNAGLGDWQENRKKLPNGIGYLVKEATKAGIKFGIWVEPEMVNPKSELYEKHRDWVIREPERPEQYFRNQLPLDLSNPEVQDFVYGVIDNLFTKNPEIAFIKWDCNAVTYNAHSEYLQKKGLPQTHLYVEYVRGLYKVLEKIRAKYPKVPMMLCSGGGGRVDYEALKYFTEFWVSDNTDPLERVFLQWEYSYFYPAIAQCNHITDWSKVGIKYRTDVAMMGKMGYDIVVSELSEKDLQFSQQALANYKNVSDVIWHGDLYRLKNPWENPYASLMFSNAQQDHAVVFSYLTTNRYDQVFSITPVKLKGLDPKKRYKVQEINIYPDTKSSLAKDLVYSGDYLMNVGINPDITRRRTSVVLELTAVK</sequence>
<dbReference type="SUPFAM" id="SSF51445">
    <property type="entry name" value="(Trans)glycosidases"/>
    <property type="match status" value="1"/>
</dbReference>
<dbReference type="EC" id="3.2.1.22" evidence="2 5"/>
<evidence type="ECO:0000256" key="4">
    <source>
        <dbReference type="ARBA" id="ARBA00023295"/>
    </source>
</evidence>
<comment type="caution">
    <text evidence="8">The sequence shown here is derived from an EMBL/GenBank/DDBJ whole genome shotgun (WGS) entry which is preliminary data.</text>
</comment>
<dbReference type="InterPro" id="IPR038417">
    <property type="entry name" value="Alpga-gal_N_sf"/>
</dbReference>
<dbReference type="PIRSF" id="PIRSF005536">
    <property type="entry name" value="Agal"/>
    <property type="match status" value="1"/>
</dbReference>
<dbReference type="InterPro" id="IPR031705">
    <property type="entry name" value="Glyco_hydro_36_C"/>
</dbReference>
<dbReference type="InterPro" id="IPR013785">
    <property type="entry name" value="Aldolase_TIM"/>
</dbReference>
<dbReference type="InterPro" id="IPR013780">
    <property type="entry name" value="Glyco_hydro_b"/>
</dbReference>
<organism evidence="8 9">
    <name type="scientific">Arcicella aquatica</name>
    <dbReference type="NCBI Taxonomy" id="217141"/>
    <lineage>
        <taxon>Bacteria</taxon>
        <taxon>Pseudomonadati</taxon>
        <taxon>Bacteroidota</taxon>
        <taxon>Cytophagia</taxon>
        <taxon>Cytophagales</taxon>
        <taxon>Flectobacillaceae</taxon>
        <taxon>Arcicella</taxon>
    </lineage>
</organism>
<evidence type="ECO:0000259" key="7">
    <source>
        <dbReference type="Pfam" id="PF16875"/>
    </source>
</evidence>
<feature type="domain" description="Glycosyl hydrolase family 36 N-terminal" evidence="7">
    <location>
        <begin position="49"/>
        <end position="283"/>
    </location>
</feature>
<feature type="domain" description="Glycosyl hydrolase family 36 C-terminal" evidence="6">
    <location>
        <begin position="645"/>
        <end position="733"/>
    </location>
</feature>
<evidence type="ECO:0000313" key="9">
    <source>
        <dbReference type="Proteomes" id="UP001304671"/>
    </source>
</evidence>
<dbReference type="Pfam" id="PF16874">
    <property type="entry name" value="Glyco_hydro_36C"/>
    <property type="match status" value="1"/>
</dbReference>
<evidence type="ECO:0000256" key="2">
    <source>
        <dbReference type="ARBA" id="ARBA00012755"/>
    </source>
</evidence>
<dbReference type="InterPro" id="IPR050985">
    <property type="entry name" value="Alpha-glycosidase_related"/>
</dbReference>
<dbReference type="Gene3D" id="2.70.98.60">
    <property type="entry name" value="alpha-galactosidase from lactobacil brevis"/>
    <property type="match status" value="1"/>
</dbReference>
<accession>A0ABU5QS51</accession>
<dbReference type="InterPro" id="IPR031704">
    <property type="entry name" value="Glyco_hydro_36_N"/>
</dbReference>
<dbReference type="Gene3D" id="3.20.20.70">
    <property type="entry name" value="Aldolase class I"/>
    <property type="match status" value="1"/>
</dbReference>
<keyword evidence="9" id="KW-1185">Reference proteome</keyword>
<proteinExistence type="inferred from homology"/>
<dbReference type="PANTHER" id="PTHR43053:SF3">
    <property type="entry name" value="ALPHA-GALACTOSIDASE C-RELATED"/>
    <property type="match status" value="1"/>
</dbReference>
<dbReference type="InterPro" id="IPR000111">
    <property type="entry name" value="Glyco_hydro_27/36_CS"/>
</dbReference>
<comment type="catalytic activity">
    <reaction evidence="1 5">
        <text>Hydrolysis of terminal, non-reducing alpha-D-galactose residues in alpha-D-galactosides, including galactose oligosaccharides, galactomannans and galactolipids.</text>
        <dbReference type="EC" id="3.2.1.22"/>
    </reaction>
</comment>
<evidence type="ECO:0000256" key="1">
    <source>
        <dbReference type="ARBA" id="ARBA00001255"/>
    </source>
</evidence>
<dbReference type="InterPro" id="IPR002252">
    <property type="entry name" value="Glyco_hydro_36"/>
</dbReference>
<name>A0ABU5QS51_9BACT</name>
<dbReference type="Gene3D" id="2.60.40.1180">
    <property type="entry name" value="Golgi alpha-mannosidase II"/>
    <property type="match status" value="1"/>
</dbReference>
<evidence type="ECO:0000256" key="3">
    <source>
        <dbReference type="ARBA" id="ARBA00022801"/>
    </source>
</evidence>
<dbReference type="InterPro" id="IPR017853">
    <property type="entry name" value="GH"/>
</dbReference>
<dbReference type="RefSeq" id="WP_323251967.1">
    <property type="nucleotide sequence ID" value="NZ_JAYFUL010000040.1"/>
</dbReference>
<keyword evidence="3 5" id="KW-0378">Hydrolase</keyword>
<dbReference type="Pfam" id="PF16875">
    <property type="entry name" value="Glyco_hydro_36N"/>
    <property type="match status" value="1"/>
</dbReference>
<dbReference type="PROSITE" id="PS00512">
    <property type="entry name" value="ALPHA_GALACTOSIDASE"/>
    <property type="match status" value="1"/>
</dbReference>
<dbReference type="PANTHER" id="PTHR43053">
    <property type="entry name" value="GLYCOSIDASE FAMILY 31"/>
    <property type="match status" value="1"/>
</dbReference>
<dbReference type="EMBL" id="JAYFUL010000040">
    <property type="protein sequence ID" value="MEA5259922.1"/>
    <property type="molecule type" value="Genomic_DNA"/>
</dbReference>
<dbReference type="Proteomes" id="UP001304671">
    <property type="component" value="Unassembled WGS sequence"/>
</dbReference>
<reference evidence="8 9" key="1">
    <citation type="submission" date="2023-12" db="EMBL/GenBank/DDBJ databases">
        <title>Novel species of the genus Arcicella isolated from rivers.</title>
        <authorList>
            <person name="Lu H."/>
        </authorList>
    </citation>
    <scope>NUCLEOTIDE SEQUENCE [LARGE SCALE GENOMIC DNA]</scope>
    <source>
        <strain evidence="8 9">LMG 21963</strain>
    </source>
</reference>
<evidence type="ECO:0000313" key="8">
    <source>
        <dbReference type="EMBL" id="MEA5259922.1"/>
    </source>
</evidence>
<dbReference type="CDD" id="cd14791">
    <property type="entry name" value="GH36"/>
    <property type="match status" value="1"/>
</dbReference>
<dbReference type="PRINTS" id="PR00743">
    <property type="entry name" value="GLHYDRLASE36"/>
</dbReference>
<keyword evidence="4 5" id="KW-0326">Glycosidase</keyword>
<evidence type="ECO:0000256" key="5">
    <source>
        <dbReference type="PIRNR" id="PIRNR005536"/>
    </source>
</evidence>